<evidence type="ECO:0000256" key="7">
    <source>
        <dbReference type="ARBA" id="ARBA00038532"/>
    </source>
</evidence>
<dbReference type="Pfam" id="PF00241">
    <property type="entry name" value="Cofilin_ADF"/>
    <property type="match status" value="2"/>
</dbReference>
<keyword evidence="6" id="KW-0206">Cytoskeleton</keyword>
<evidence type="ECO:0000256" key="1">
    <source>
        <dbReference type="ARBA" id="ARBA00004245"/>
    </source>
</evidence>
<evidence type="ECO:0000256" key="6">
    <source>
        <dbReference type="ARBA" id="ARBA00023212"/>
    </source>
</evidence>
<keyword evidence="4" id="KW-0677">Repeat</keyword>
<keyword evidence="5" id="KW-0009">Actin-binding</keyword>
<evidence type="ECO:0000313" key="11">
    <source>
        <dbReference type="EMBL" id="KAE8263865.1"/>
    </source>
</evidence>
<keyword evidence="3" id="KW-0963">Cytoplasm</keyword>
<comment type="caution">
    <text evidence="11">The sequence shown here is derived from an EMBL/GenBank/DDBJ whole genome shotgun (WGS) entry which is preliminary data.</text>
</comment>
<dbReference type="GO" id="GO:0051015">
    <property type="term" value="F:actin filament binding"/>
    <property type="evidence" value="ECO:0007669"/>
    <property type="project" value="TreeGrafter"/>
</dbReference>
<accession>A0A177VHA7</accession>
<comment type="subcellular location">
    <subcellularLocation>
        <location evidence="1">Cytoplasm</location>
        <location evidence="1">Cytoskeleton</location>
    </subcellularLocation>
</comment>
<feature type="region of interest" description="Disordered" evidence="8">
    <location>
        <begin position="324"/>
        <end position="399"/>
    </location>
</feature>
<keyword evidence="13" id="KW-1185">Reference proteome</keyword>
<feature type="region of interest" description="Disordered" evidence="8">
    <location>
        <begin position="423"/>
        <end position="495"/>
    </location>
</feature>
<dbReference type="PANTHER" id="PTHR13759">
    <property type="entry name" value="TWINFILIN"/>
    <property type="match status" value="1"/>
</dbReference>
<feature type="domain" description="ADF-H" evidence="9">
    <location>
        <begin position="651"/>
        <end position="818"/>
    </location>
</feature>
<proteinExistence type="inferred from homology"/>
<feature type="compositionally biased region" description="Low complexity" evidence="8">
    <location>
        <begin position="835"/>
        <end position="844"/>
    </location>
</feature>
<dbReference type="Proteomes" id="UP000836402">
    <property type="component" value="Unassembled WGS sequence"/>
</dbReference>
<comment type="similarity">
    <text evidence="2">Belongs to the actin-binding proteins ADF family. Twinfilin subfamily.</text>
</comment>
<evidence type="ECO:0000256" key="5">
    <source>
        <dbReference type="ARBA" id="ARBA00023203"/>
    </source>
</evidence>
<evidence type="ECO:0000313" key="12">
    <source>
        <dbReference type="Proteomes" id="UP000077671"/>
    </source>
</evidence>
<dbReference type="InterPro" id="IPR028458">
    <property type="entry name" value="Twinfilin"/>
</dbReference>
<comment type="subunit">
    <text evidence="7">Interacts with G-actin; ADP-actin form.</text>
</comment>
<protein>
    <recommendedName>
        <fullName evidence="9">ADF-H domain-containing protein</fullName>
    </recommendedName>
</protein>
<feature type="compositionally biased region" description="Acidic residues" evidence="8">
    <location>
        <begin position="283"/>
        <end position="293"/>
    </location>
</feature>
<dbReference type="SUPFAM" id="SSF55753">
    <property type="entry name" value="Actin depolymerizing proteins"/>
    <property type="match status" value="2"/>
</dbReference>
<dbReference type="EMBL" id="LWDD02000108">
    <property type="protein sequence ID" value="KAE8263865.1"/>
    <property type="molecule type" value="Genomic_DNA"/>
</dbReference>
<evidence type="ECO:0000256" key="2">
    <source>
        <dbReference type="ARBA" id="ARBA00009557"/>
    </source>
</evidence>
<evidence type="ECO:0000313" key="13">
    <source>
        <dbReference type="Proteomes" id="UP000836402"/>
    </source>
</evidence>
<evidence type="ECO:0000313" key="10">
    <source>
        <dbReference type="EMBL" id="CAD6942836.1"/>
    </source>
</evidence>
<dbReference type="EMBL" id="CAJHJG010004644">
    <property type="protein sequence ID" value="CAD6942836.1"/>
    <property type="molecule type" value="Genomic_DNA"/>
</dbReference>
<evidence type="ECO:0000256" key="3">
    <source>
        <dbReference type="ARBA" id="ARBA00022490"/>
    </source>
</evidence>
<gene>
    <name evidence="11" type="ORF">A4X03_0g1367</name>
    <name evidence="10" type="ORF">JKIAZH3_G9355</name>
</gene>
<feature type="region of interest" description="Disordered" evidence="8">
    <location>
        <begin position="562"/>
        <end position="615"/>
    </location>
</feature>
<feature type="region of interest" description="Disordered" evidence="8">
    <location>
        <begin position="142"/>
        <end position="197"/>
    </location>
</feature>
<feature type="compositionally biased region" description="Pro residues" evidence="8">
    <location>
        <begin position="562"/>
        <end position="573"/>
    </location>
</feature>
<reference evidence="10" key="3">
    <citation type="submission" date="2020-10" db="EMBL/GenBank/DDBJ databases">
        <authorList>
            <person name="Sedaghatjoo S."/>
        </authorList>
    </citation>
    <scope>NUCLEOTIDE SEQUENCE</scope>
    <source>
        <strain evidence="10">AZH3</strain>
    </source>
</reference>
<feature type="compositionally biased region" description="Acidic residues" evidence="8">
    <location>
        <begin position="480"/>
        <end position="490"/>
    </location>
</feature>
<dbReference type="PROSITE" id="PS51263">
    <property type="entry name" value="ADF_H"/>
    <property type="match status" value="2"/>
</dbReference>
<feature type="compositionally biased region" description="Low complexity" evidence="8">
    <location>
        <begin position="574"/>
        <end position="603"/>
    </location>
</feature>
<dbReference type="GO" id="GO:0005737">
    <property type="term" value="C:cytoplasm"/>
    <property type="evidence" value="ECO:0007669"/>
    <property type="project" value="TreeGrafter"/>
</dbReference>
<evidence type="ECO:0000259" key="9">
    <source>
        <dbReference type="PROSITE" id="PS51263"/>
    </source>
</evidence>
<reference evidence="11" key="1">
    <citation type="submission" date="2016-04" db="EMBL/GenBank/DDBJ databases">
        <authorList>
            <person name="Nguyen H.D."/>
            <person name="Kesanakurti P."/>
            <person name="Cullis J."/>
            <person name="Levesque C.A."/>
            <person name="Hambleton S."/>
        </authorList>
    </citation>
    <scope>NUCLEOTIDE SEQUENCE</scope>
    <source>
        <strain evidence="11">DAOMC 238032</strain>
    </source>
</reference>
<dbReference type="AlphaFoldDB" id="A0A177VHA7"/>
<feature type="region of interest" description="Disordered" evidence="8">
    <location>
        <begin position="823"/>
        <end position="865"/>
    </location>
</feature>
<evidence type="ECO:0000256" key="8">
    <source>
        <dbReference type="SAM" id="MobiDB-lite"/>
    </source>
</evidence>
<feature type="domain" description="ADF-H" evidence="9">
    <location>
        <begin position="4"/>
        <end position="147"/>
    </location>
</feature>
<dbReference type="InterPro" id="IPR002108">
    <property type="entry name" value="ADF-H"/>
</dbReference>
<reference evidence="11" key="2">
    <citation type="journal article" date="2019" name="IMA Fungus">
        <title>Genome sequencing and comparison of five Tilletia species to identify candidate genes for the detection of regulated species infecting wheat.</title>
        <authorList>
            <person name="Nguyen H.D.T."/>
            <person name="Sultana T."/>
            <person name="Kesanakurti P."/>
            <person name="Hambleton S."/>
        </authorList>
    </citation>
    <scope>NUCLEOTIDE SEQUENCE</scope>
    <source>
        <strain evidence="11">DAOMC 238032</strain>
    </source>
</reference>
<dbReference type="Proteomes" id="UP000077671">
    <property type="component" value="Unassembled WGS sequence"/>
</dbReference>
<feature type="region of interest" description="Disordered" evidence="8">
    <location>
        <begin position="521"/>
        <end position="547"/>
    </location>
</feature>
<evidence type="ECO:0000256" key="4">
    <source>
        <dbReference type="ARBA" id="ARBA00022737"/>
    </source>
</evidence>
<dbReference type="GO" id="GO:0003785">
    <property type="term" value="F:actin monomer binding"/>
    <property type="evidence" value="ECO:0007669"/>
    <property type="project" value="TreeGrafter"/>
</dbReference>
<dbReference type="GO" id="GO:0051016">
    <property type="term" value="P:barbed-end actin filament capping"/>
    <property type="evidence" value="ECO:0007669"/>
    <property type="project" value="TreeGrafter"/>
</dbReference>
<sequence>MPPAVSVSEELIALFKATTASTEERPDPRAILVHNEQNNTVLTKTASVPPDNADSADFAPVLRKLLADQPNRSAYILFRLDSTAASGMWEWLLCCYQPPAAPIKEKMRYSQTKAALHQALGDLSFLDVIYGQTVSEFHWPTKVSSRRKNDYQNPNVGAQGRPASQAAGASTGGVRRNFGQVGKTPVPGSMPTSAPVPASAAKVTKSYAGAAPTPFSGTNPTPAATTAAVPAPTPVIAEAEQKEPVKEQAQPEVPVAEERAEQASTPSGIPLPKMALQAAELSELNDDDDDDWDGPAALQDSRVPSPVQVGHVAEAPKLDTVDEELAAKAADAGQQQEQLEQGSAGVPADALQEALAAEKEKAETPVAETPAKEDAPVSSVPEVAETEATISPDPSAVERPQEPIAAVLEESAPDPIAAEAIEQADAAPLDTSNGVIASTETRTEEEEPSSSVVPPETPGSDTASLIVEPPTPAPLRAEPDIPEPEPELESESGLAETAALRDDVPVLDTAAVEALNEQSGSLLAPAGPGSDSASIIVEPPTPMPARAELGVSTPRAVFSPLASPPLEPLPPPSAITTSTVTESAATPPAAPAGAPSTSSGPISVSGYGTKQSDSLLTEAEATRAEVNRATAAERSLFAPPAGGGLGPGHTVLSFEWEEEVLPALSTLPIRASGASEYNFVLLSLNLTAGEERVELAAPPRFLPAAEVGLALAKENGPRYALYRLEGRPIFADDDGGADLNAGHGRRSSTPIATTGGGLLFIYSCPSSSSVRERMLYSTNLRSFHQLAEQRVAGLKVHKRVETSDPEELTASFLASELDRVLGASGKESETGAGNGAAAAAGASGPSPLLTSTQAFARPKRPGGRR</sequence>
<organism evidence="11 12">
    <name type="scientific">Tilletia caries</name>
    <name type="common">wheat bunt fungus</name>
    <dbReference type="NCBI Taxonomy" id="13290"/>
    <lineage>
        <taxon>Eukaryota</taxon>
        <taxon>Fungi</taxon>
        <taxon>Dikarya</taxon>
        <taxon>Basidiomycota</taxon>
        <taxon>Ustilaginomycotina</taxon>
        <taxon>Exobasidiomycetes</taxon>
        <taxon>Tilletiales</taxon>
        <taxon>Tilletiaceae</taxon>
        <taxon>Tilletia</taxon>
    </lineage>
</organism>
<dbReference type="GO" id="GO:0030042">
    <property type="term" value="P:actin filament depolymerization"/>
    <property type="evidence" value="ECO:0007669"/>
    <property type="project" value="TreeGrafter"/>
</dbReference>
<feature type="region of interest" description="Disordered" evidence="8">
    <location>
        <begin position="241"/>
        <end position="310"/>
    </location>
</feature>
<dbReference type="PANTHER" id="PTHR13759:SF1">
    <property type="entry name" value="TWINFILIN"/>
    <property type="match status" value="1"/>
</dbReference>
<name>A0A177VHA7_9BASI</name>
<dbReference type="InterPro" id="IPR029006">
    <property type="entry name" value="ADF-H/Gelsolin-like_dom_sf"/>
</dbReference>
<dbReference type="Gene3D" id="3.40.20.10">
    <property type="entry name" value="Severin"/>
    <property type="match status" value="2"/>
</dbReference>
<dbReference type="GO" id="GO:0005884">
    <property type="term" value="C:actin filament"/>
    <property type="evidence" value="ECO:0007669"/>
    <property type="project" value="TreeGrafter"/>
</dbReference>
<feature type="compositionally biased region" description="Polar residues" evidence="8">
    <location>
        <begin position="606"/>
        <end position="615"/>
    </location>
</feature>